<feature type="chain" id="PRO_5033208247" evidence="2">
    <location>
        <begin position="21"/>
        <end position="197"/>
    </location>
</feature>
<proteinExistence type="predicted"/>
<reference evidence="4" key="3">
    <citation type="submission" date="2018-07" db="EMBL/GenBank/DDBJ databases">
        <authorList>
            <person name="Mckenzie S.K."/>
            <person name="Kronauer D.J.C."/>
        </authorList>
    </citation>
    <scope>NUCLEOTIDE SEQUENCE</scope>
    <source>
        <strain evidence="4">Clonal line C1</strain>
    </source>
</reference>
<sequence length="197" mass="21723">MLRILIFLSCICLYLSLSSARPAEEPTRFILSNVQNDAENALPSRLEQAQQLPDGAQSDLENPISKSNSPNQSRRSLTSVQTTMPTVLFSPSTQETVHLVNENEQGILERRKPDNIRQFLDGLLRPTPIVDGIKEEQKYGNKGDGFSGIGRAFINGYENLSNFLNVLVDLPMNAARQASKGITQALNELGARIVGLQ</sequence>
<evidence type="ECO:0000256" key="1">
    <source>
        <dbReference type="SAM" id="MobiDB-lite"/>
    </source>
</evidence>
<keyword evidence="5" id="KW-1185">Reference proteome</keyword>
<dbReference type="EMBL" id="KK107453">
    <property type="protein sequence ID" value="EZA50589.1"/>
    <property type="molecule type" value="Genomic_DNA"/>
</dbReference>
<dbReference type="OMA" id="HPMEEPT"/>
<feature type="compositionally biased region" description="Polar residues" evidence="1">
    <location>
        <begin position="64"/>
        <end position="80"/>
    </location>
</feature>
<feature type="region of interest" description="Disordered" evidence="1">
    <location>
        <begin position="53"/>
        <end position="80"/>
    </location>
</feature>
<evidence type="ECO:0000313" key="5">
    <source>
        <dbReference type="Proteomes" id="UP000053097"/>
    </source>
</evidence>
<dbReference type="Proteomes" id="UP000053097">
    <property type="component" value="Unassembled WGS sequence"/>
</dbReference>
<evidence type="ECO:0000313" key="6">
    <source>
        <dbReference type="Proteomes" id="UP000279307"/>
    </source>
</evidence>
<evidence type="ECO:0000256" key="2">
    <source>
        <dbReference type="SAM" id="SignalP"/>
    </source>
</evidence>
<dbReference type="AlphaFoldDB" id="A0A026W6B9"/>
<gene>
    <name evidence="4" type="ORF">DMN91_004374</name>
    <name evidence="3" type="ORF">X777_10940</name>
</gene>
<evidence type="ECO:0000313" key="4">
    <source>
        <dbReference type="EMBL" id="RLU24164.1"/>
    </source>
</evidence>
<reference evidence="3 5" key="1">
    <citation type="journal article" date="2014" name="Curr. Biol.">
        <title>The genome of the clonal raider ant Cerapachys biroi.</title>
        <authorList>
            <person name="Oxley P.R."/>
            <person name="Ji L."/>
            <person name="Fetter-Pruneda I."/>
            <person name="McKenzie S.K."/>
            <person name="Li C."/>
            <person name="Hu H."/>
            <person name="Zhang G."/>
            <person name="Kronauer D.J."/>
        </authorList>
    </citation>
    <scope>NUCLEOTIDE SEQUENCE [LARGE SCALE GENOMIC DNA]</scope>
</reference>
<evidence type="ECO:0000313" key="3">
    <source>
        <dbReference type="EMBL" id="EZA50589.1"/>
    </source>
</evidence>
<feature type="signal peptide" evidence="2">
    <location>
        <begin position="1"/>
        <end position="20"/>
    </location>
</feature>
<protein>
    <submittedName>
        <fullName evidence="3">Uncharacterized protein</fullName>
    </submittedName>
</protein>
<dbReference type="OrthoDB" id="6616542at2759"/>
<name>A0A026W6B9_OOCBI</name>
<organism evidence="3 5">
    <name type="scientific">Ooceraea biroi</name>
    <name type="common">Clonal raider ant</name>
    <name type="synonym">Cerapachys biroi</name>
    <dbReference type="NCBI Taxonomy" id="2015173"/>
    <lineage>
        <taxon>Eukaryota</taxon>
        <taxon>Metazoa</taxon>
        <taxon>Ecdysozoa</taxon>
        <taxon>Arthropoda</taxon>
        <taxon>Hexapoda</taxon>
        <taxon>Insecta</taxon>
        <taxon>Pterygota</taxon>
        <taxon>Neoptera</taxon>
        <taxon>Endopterygota</taxon>
        <taxon>Hymenoptera</taxon>
        <taxon>Apocrita</taxon>
        <taxon>Aculeata</taxon>
        <taxon>Formicoidea</taxon>
        <taxon>Formicidae</taxon>
        <taxon>Dorylinae</taxon>
        <taxon>Ooceraea</taxon>
    </lineage>
</organism>
<keyword evidence="2" id="KW-0732">Signal</keyword>
<accession>A0A026W6B9</accession>
<reference evidence="4 6" key="2">
    <citation type="journal article" date="2018" name="Genome Res.">
        <title>The genomic architecture and molecular evolution of ant odorant receptors.</title>
        <authorList>
            <person name="McKenzie S.K."/>
            <person name="Kronauer D.J.C."/>
        </authorList>
    </citation>
    <scope>NUCLEOTIDE SEQUENCE [LARGE SCALE GENOMIC DNA]</scope>
    <source>
        <strain evidence="4">Clonal line C1</strain>
    </source>
</reference>
<dbReference type="EMBL" id="QOIP01000004">
    <property type="protein sequence ID" value="RLU24164.1"/>
    <property type="molecule type" value="Genomic_DNA"/>
</dbReference>
<dbReference type="Proteomes" id="UP000279307">
    <property type="component" value="Chromosome 4"/>
</dbReference>